<name>A0ABV0ZUM7_9TELE</name>
<sequence>MLENTLPYYTPHPPASLTPAVFFFSFWQNELQCHFMIVSIKKSERGKKREERSLGHRFHSALSYLPCSTLKCIHKPSLPHSRKEVHLGIGCRKNCFKICN</sequence>
<reference evidence="1 2" key="1">
    <citation type="submission" date="2021-06" db="EMBL/GenBank/DDBJ databases">
        <authorList>
            <person name="Palmer J.M."/>
        </authorList>
    </citation>
    <scope>NUCLEOTIDE SEQUENCE [LARGE SCALE GENOMIC DNA]</scope>
    <source>
        <strain evidence="1 2">AS_MEX2019</strain>
        <tissue evidence="1">Muscle</tissue>
    </source>
</reference>
<dbReference type="EMBL" id="JAHRIP010075405">
    <property type="protein sequence ID" value="MEQ2309972.1"/>
    <property type="molecule type" value="Genomic_DNA"/>
</dbReference>
<dbReference type="Proteomes" id="UP001469553">
    <property type="component" value="Unassembled WGS sequence"/>
</dbReference>
<organism evidence="1 2">
    <name type="scientific">Ameca splendens</name>
    <dbReference type="NCBI Taxonomy" id="208324"/>
    <lineage>
        <taxon>Eukaryota</taxon>
        <taxon>Metazoa</taxon>
        <taxon>Chordata</taxon>
        <taxon>Craniata</taxon>
        <taxon>Vertebrata</taxon>
        <taxon>Euteleostomi</taxon>
        <taxon>Actinopterygii</taxon>
        <taxon>Neopterygii</taxon>
        <taxon>Teleostei</taxon>
        <taxon>Neoteleostei</taxon>
        <taxon>Acanthomorphata</taxon>
        <taxon>Ovalentaria</taxon>
        <taxon>Atherinomorphae</taxon>
        <taxon>Cyprinodontiformes</taxon>
        <taxon>Goodeidae</taxon>
        <taxon>Ameca</taxon>
    </lineage>
</organism>
<comment type="caution">
    <text evidence="1">The sequence shown here is derived from an EMBL/GenBank/DDBJ whole genome shotgun (WGS) entry which is preliminary data.</text>
</comment>
<evidence type="ECO:0000313" key="2">
    <source>
        <dbReference type="Proteomes" id="UP001469553"/>
    </source>
</evidence>
<protein>
    <submittedName>
        <fullName evidence="1">Uncharacterized protein</fullName>
    </submittedName>
</protein>
<keyword evidence="2" id="KW-1185">Reference proteome</keyword>
<proteinExistence type="predicted"/>
<evidence type="ECO:0000313" key="1">
    <source>
        <dbReference type="EMBL" id="MEQ2309972.1"/>
    </source>
</evidence>
<gene>
    <name evidence="1" type="ORF">AMECASPLE_004076</name>
</gene>
<accession>A0ABV0ZUM7</accession>